<evidence type="ECO:0000256" key="3">
    <source>
        <dbReference type="ARBA" id="ARBA00022448"/>
    </source>
</evidence>
<feature type="domain" description="C2" evidence="13">
    <location>
        <begin position="372"/>
        <end position="491"/>
    </location>
</feature>
<dbReference type="Pfam" id="PF00168">
    <property type="entry name" value="C2"/>
    <property type="match status" value="2"/>
</dbReference>
<evidence type="ECO:0000256" key="10">
    <source>
        <dbReference type="ARBA" id="ARBA00023121"/>
    </source>
</evidence>
<keyword evidence="4" id="KW-0812">Transmembrane</keyword>
<comment type="function">
    <text evidence="12">May be involved in membrane trafficking.</text>
</comment>
<evidence type="ECO:0000313" key="16">
    <source>
        <dbReference type="Proteomes" id="UP001187192"/>
    </source>
</evidence>
<dbReference type="InterPro" id="IPR000008">
    <property type="entry name" value="C2_dom"/>
</dbReference>
<dbReference type="FunFam" id="2.60.40.150:FF:000135">
    <property type="entry name" value="Plant synaptotagmin"/>
    <property type="match status" value="1"/>
</dbReference>
<dbReference type="CDD" id="cd21677">
    <property type="entry name" value="SMP_SYT"/>
    <property type="match status" value="1"/>
</dbReference>
<dbReference type="PROSITE" id="PS51847">
    <property type="entry name" value="SMP"/>
    <property type="match status" value="1"/>
</dbReference>
<dbReference type="GO" id="GO:0046872">
    <property type="term" value="F:metal ion binding"/>
    <property type="evidence" value="ECO:0007669"/>
    <property type="project" value="UniProtKB-KW"/>
</dbReference>
<evidence type="ECO:0000259" key="13">
    <source>
        <dbReference type="PROSITE" id="PS50004"/>
    </source>
</evidence>
<feature type="domain" description="SMP-LTD" evidence="14">
    <location>
        <begin position="10"/>
        <end position="199"/>
    </location>
</feature>
<proteinExistence type="inferred from homology"/>
<keyword evidence="9" id="KW-0445">Lipid transport</keyword>
<keyword evidence="7" id="KW-0106">Calcium</keyword>
<comment type="subcellular location">
    <subcellularLocation>
        <location evidence="1">Membrane</location>
        <topology evidence="1">Single-pass membrane protein</topology>
    </subcellularLocation>
</comment>
<dbReference type="GO" id="GO:0005783">
    <property type="term" value="C:endoplasmic reticulum"/>
    <property type="evidence" value="ECO:0007669"/>
    <property type="project" value="TreeGrafter"/>
</dbReference>
<dbReference type="SMART" id="SM00239">
    <property type="entry name" value="C2"/>
    <property type="match status" value="2"/>
</dbReference>
<evidence type="ECO:0000259" key="14">
    <source>
        <dbReference type="PROSITE" id="PS51847"/>
    </source>
</evidence>
<dbReference type="PANTHER" id="PTHR10774">
    <property type="entry name" value="EXTENDED SYNAPTOTAGMIN-RELATED"/>
    <property type="match status" value="1"/>
</dbReference>
<gene>
    <name evidence="15" type="ORF">TIFTF001_014647</name>
</gene>
<keyword evidence="10" id="KW-0446">Lipid-binding</keyword>
<dbReference type="SUPFAM" id="SSF49562">
    <property type="entry name" value="C2 domain (Calcium/lipid-binding domain, CaLB)"/>
    <property type="match status" value="2"/>
</dbReference>
<evidence type="ECO:0000256" key="4">
    <source>
        <dbReference type="ARBA" id="ARBA00022692"/>
    </source>
</evidence>
<dbReference type="InterPro" id="IPR035892">
    <property type="entry name" value="C2_domain_sf"/>
</dbReference>
<dbReference type="GO" id="GO:0016020">
    <property type="term" value="C:membrane"/>
    <property type="evidence" value="ECO:0007669"/>
    <property type="project" value="UniProtKB-SubCell"/>
</dbReference>
<dbReference type="AlphaFoldDB" id="A0AA88D8C9"/>
<accession>A0AA88D8C9</accession>
<evidence type="ECO:0000256" key="1">
    <source>
        <dbReference type="ARBA" id="ARBA00004167"/>
    </source>
</evidence>
<feature type="domain" description="C2" evidence="13">
    <location>
        <begin position="193"/>
        <end position="314"/>
    </location>
</feature>
<dbReference type="GO" id="GO:0008289">
    <property type="term" value="F:lipid binding"/>
    <property type="evidence" value="ECO:0007669"/>
    <property type="project" value="UniProtKB-KW"/>
</dbReference>
<dbReference type="PROSITE" id="PS50004">
    <property type="entry name" value="C2"/>
    <property type="match status" value="2"/>
</dbReference>
<dbReference type="Proteomes" id="UP001187192">
    <property type="component" value="Unassembled WGS sequence"/>
</dbReference>
<evidence type="ECO:0000256" key="7">
    <source>
        <dbReference type="ARBA" id="ARBA00022837"/>
    </source>
</evidence>
<keyword evidence="11" id="KW-0472">Membrane</keyword>
<evidence type="ECO:0000256" key="11">
    <source>
        <dbReference type="ARBA" id="ARBA00023136"/>
    </source>
</evidence>
<dbReference type="FunFam" id="2.60.40.150:FF:000100">
    <property type="entry name" value="Extended synaptotagmin-2"/>
    <property type="match status" value="1"/>
</dbReference>
<dbReference type="InterPro" id="IPR031468">
    <property type="entry name" value="SMP_LBD"/>
</dbReference>
<dbReference type="InterPro" id="IPR039010">
    <property type="entry name" value="Synaptotagmin_SMP"/>
</dbReference>
<sequence>MTVKDSKAILPAEFYPAWVVFTQRQKLSFLLCSTILSSALIRSNVETVLEQYRPAILSSLKFSKLTLGTVAPQFTGVSIVESESEADGVTMELEMQWDGNPNVVLDVKTRLGVGLPIQVKNIGFTGVFRLIFKPLVDEFPCFGAVSYSLREKKKLDFTLKIVGGDISTIPGISDAIEETIRDAIEDSITWPVRKIVPILPGDYSELELKPTGILEVKLVQAKDLTNKDMVGKSDPFAVLFIRPLPEKTKTSKNINNQLNPIWNEHFEFVVEDASTQHLTIRVFDDEGVQASELIGCAQLPLRDLKPGKVKDVWLKLVKDLEVQRDTKNRGQVHLELLYCPFGTESNFVNPFNPDYSLTSLEKALKSRTLDTEDSDPAKTATKKKKEVIVRGVLSVTVISAEDLPVVDLLGKADPFVVLIMKKSQTRVKTRVLNENLNPIWNQTFDFVVEDALHEMLILEVWDHDTFGKDKIGRVITTLTRVLLEGEFQDCFPLDGAISGRLTVHLKWTPQPILRESYSDKAII</sequence>
<dbReference type="Gene3D" id="2.60.40.150">
    <property type="entry name" value="C2 domain"/>
    <property type="match status" value="2"/>
</dbReference>
<reference evidence="15" key="1">
    <citation type="submission" date="2023-07" db="EMBL/GenBank/DDBJ databases">
        <title>draft genome sequence of fig (Ficus carica).</title>
        <authorList>
            <person name="Takahashi T."/>
            <person name="Nishimura K."/>
        </authorList>
    </citation>
    <scope>NUCLEOTIDE SEQUENCE</scope>
</reference>
<dbReference type="InterPro" id="IPR045050">
    <property type="entry name" value="Synaptotagmin_plant"/>
</dbReference>
<evidence type="ECO:0000313" key="15">
    <source>
        <dbReference type="EMBL" id="GMN45462.1"/>
    </source>
</evidence>
<keyword evidence="16" id="KW-1185">Reference proteome</keyword>
<dbReference type="PRINTS" id="PR00360">
    <property type="entry name" value="C2DOMAIN"/>
</dbReference>
<evidence type="ECO:0000256" key="9">
    <source>
        <dbReference type="ARBA" id="ARBA00023055"/>
    </source>
</evidence>
<evidence type="ECO:0000256" key="2">
    <source>
        <dbReference type="ARBA" id="ARBA00006996"/>
    </source>
</evidence>
<organism evidence="15 16">
    <name type="scientific">Ficus carica</name>
    <name type="common">Common fig</name>
    <dbReference type="NCBI Taxonomy" id="3494"/>
    <lineage>
        <taxon>Eukaryota</taxon>
        <taxon>Viridiplantae</taxon>
        <taxon>Streptophyta</taxon>
        <taxon>Embryophyta</taxon>
        <taxon>Tracheophyta</taxon>
        <taxon>Spermatophyta</taxon>
        <taxon>Magnoliopsida</taxon>
        <taxon>eudicotyledons</taxon>
        <taxon>Gunneridae</taxon>
        <taxon>Pentapetalae</taxon>
        <taxon>rosids</taxon>
        <taxon>fabids</taxon>
        <taxon>Rosales</taxon>
        <taxon>Moraceae</taxon>
        <taxon>Ficeae</taxon>
        <taxon>Ficus</taxon>
    </lineage>
</organism>
<keyword evidence="8" id="KW-1133">Transmembrane helix</keyword>
<keyword evidence="3" id="KW-0813">Transport</keyword>
<evidence type="ECO:0000256" key="12">
    <source>
        <dbReference type="ARBA" id="ARBA00058920"/>
    </source>
</evidence>
<evidence type="ECO:0000256" key="6">
    <source>
        <dbReference type="ARBA" id="ARBA00022737"/>
    </source>
</evidence>
<name>A0AA88D8C9_FICCA</name>
<dbReference type="PANTHER" id="PTHR10774:SF178">
    <property type="entry name" value="SYNAPTOTAGMIN-4"/>
    <property type="match status" value="1"/>
</dbReference>
<comment type="caution">
    <text evidence="15">The sequence shown here is derived from an EMBL/GenBank/DDBJ whole genome shotgun (WGS) entry which is preliminary data.</text>
</comment>
<keyword evidence="5" id="KW-0479">Metal-binding</keyword>
<evidence type="ECO:0000256" key="8">
    <source>
        <dbReference type="ARBA" id="ARBA00022989"/>
    </source>
</evidence>
<dbReference type="GO" id="GO:0006869">
    <property type="term" value="P:lipid transport"/>
    <property type="evidence" value="ECO:0007669"/>
    <property type="project" value="UniProtKB-KW"/>
</dbReference>
<dbReference type="CDD" id="cd00030">
    <property type="entry name" value="C2"/>
    <property type="match status" value="2"/>
</dbReference>
<keyword evidence="6" id="KW-0677">Repeat</keyword>
<dbReference type="EMBL" id="BTGU01000020">
    <property type="protein sequence ID" value="GMN45462.1"/>
    <property type="molecule type" value="Genomic_DNA"/>
</dbReference>
<dbReference type="Pfam" id="PF17047">
    <property type="entry name" value="SMP_LBD"/>
    <property type="match status" value="1"/>
</dbReference>
<comment type="similarity">
    <text evidence="2">Belongs to the synaptotagmin family.</text>
</comment>
<protein>
    <submittedName>
        <fullName evidence="15">Uncharacterized protein</fullName>
    </submittedName>
</protein>
<evidence type="ECO:0000256" key="5">
    <source>
        <dbReference type="ARBA" id="ARBA00022723"/>
    </source>
</evidence>